<comment type="caution">
    <text evidence="1">The sequence shown here is derived from an EMBL/GenBank/DDBJ whole genome shotgun (WGS) entry which is preliminary data.</text>
</comment>
<evidence type="ECO:0000313" key="1">
    <source>
        <dbReference type="EMBL" id="GHB53568.1"/>
    </source>
</evidence>
<organism evidence="1 2">
    <name type="scientific">Mongoliitalea lutea</name>
    <dbReference type="NCBI Taxonomy" id="849756"/>
    <lineage>
        <taxon>Bacteria</taxon>
        <taxon>Pseudomonadati</taxon>
        <taxon>Bacteroidota</taxon>
        <taxon>Cytophagia</taxon>
        <taxon>Cytophagales</taxon>
        <taxon>Cyclobacteriaceae</taxon>
        <taxon>Mongoliitalea</taxon>
    </lineage>
</organism>
<proteinExistence type="predicted"/>
<dbReference type="InterPro" id="IPR032710">
    <property type="entry name" value="NTF2-like_dom_sf"/>
</dbReference>
<protein>
    <recommendedName>
        <fullName evidence="3">SnoaL-like domain-containing protein</fullName>
    </recommendedName>
</protein>
<reference evidence="1" key="1">
    <citation type="journal article" date="2014" name="Int. J. Syst. Evol. Microbiol.">
        <title>Complete genome sequence of Corynebacterium casei LMG S-19264T (=DSM 44701T), isolated from a smear-ripened cheese.</title>
        <authorList>
            <consortium name="US DOE Joint Genome Institute (JGI-PGF)"/>
            <person name="Walter F."/>
            <person name="Albersmeier A."/>
            <person name="Kalinowski J."/>
            <person name="Ruckert C."/>
        </authorList>
    </citation>
    <scope>NUCLEOTIDE SEQUENCE</scope>
    <source>
        <strain evidence="1">KCTC 23224</strain>
    </source>
</reference>
<evidence type="ECO:0008006" key="3">
    <source>
        <dbReference type="Google" id="ProtNLM"/>
    </source>
</evidence>
<reference evidence="1" key="2">
    <citation type="submission" date="2020-09" db="EMBL/GenBank/DDBJ databases">
        <authorList>
            <person name="Sun Q."/>
            <person name="Kim S."/>
        </authorList>
    </citation>
    <scope>NUCLEOTIDE SEQUENCE</scope>
    <source>
        <strain evidence="1">KCTC 23224</strain>
    </source>
</reference>
<dbReference type="Proteomes" id="UP000642809">
    <property type="component" value="Unassembled WGS sequence"/>
</dbReference>
<dbReference type="AlphaFoldDB" id="A0A8J3G777"/>
<evidence type="ECO:0000313" key="2">
    <source>
        <dbReference type="Proteomes" id="UP000642809"/>
    </source>
</evidence>
<dbReference type="EMBL" id="BMYF01000038">
    <property type="protein sequence ID" value="GHB53568.1"/>
    <property type="molecule type" value="Genomic_DNA"/>
</dbReference>
<keyword evidence="2" id="KW-1185">Reference proteome</keyword>
<gene>
    <name evidence="1" type="ORF">GCM10008106_37430</name>
</gene>
<sequence>MIEKYYDYYFQFNLIMTNSDLIKNYIQTYNSMYIIGMLMNLHNDIVFENYSKGVLMLRLEGIQAFEIQAEKACTFFNWRKQTIKDWQISQDEIIISIDYHAELAMDFSKSMKAGDELKLSGTSTFHFKDGLISFIKDES</sequence>
<dbReference type="SUPFAM" id="SSF54427">
    <property type="entry name" value="NTF2-like"/>
    <property type="match status" value="1"/>
</dbReference>
<dbReference type="Gene3D" id="3.10.450.50">
    <property type="match status" value="1"/>
</dbReference>
<accession>A0A8J3G777</accession>
<name>A0A8J3G777_9BACT</name>